<protein>
    <submittedName>
        <fullName evidence="1">Uncharacterized protein</fullName>
    </submittedName>
</protein>
<evidence type="ECO:0000313" key="1">
    <source>
        <dbReference type="EMBL" id="MDW0111282.1"/>
    </source>
</evidence>
<sequence length="258" mass="30499">MDELRKRLRKELQESFDTQVLTEKEWTYTTHKILIRYTTVTKTKMDVLMKMLLHSLQQLNVQKPEELADILGVELLFVKDLLDQMKVAGLVVAQEHWSVTEKGRSQLEAGMLIHEAEEADDFLLYSPIHQRFLNEDSVYSSSEEIKPFRYEESLKSIDSKDLSDEIIKQQLSSRIEENNTVENQQIIERILAVEEIEKLQAFNIEFLLYNRKDDNFFVRIWNSAINQWDDTLEQLVTENERPAWREKYASKTEGNHDT</sequence>
<comment type="caution">
    <text evidence="1">The sequence shown here is derived from an EMBL/GenBank/DDBJ whole genome shotgun (WGS) entry which is preliminary data.</text>
</comment>
<gene>
    <name evidence="1" type="ORF">QT716_14755</name>
</gene>
<organism evidence="1 2">
    <name type="scientific">Sporosarcina aquimarina</name>
    <dbReference type="NCBI Taxonomy" id="114975"/>
    <lineage>
        <taxon>Bacteria</taxon>
        <taxon>Bacillati</taxon>
        <taxon>Bacillota</taxon>
        <taxon>Bacilli</taxon>
        <taxon>Bacillales</taxon>
        <taxon>Caryophanaceae</taxon>
        <taxon>Sporosarcina</taxon>
    </lineage>
</organism>
<keyword evidence="2" id="KW-1185">Reference proteome</keyword>
<reference evidence="1 2" key="1">
    <citation type="submission" date="2023-06" db="EMBL/GenBank/DDBJ databases">
        <title>Sporosarcina sp. nov., isolated from Korean traditional fermented seafood 'Jeotgal'.</title>
        <authorList>
            <person name="Yang A.-I."/>
            <person name="Shin N.-R."/>
        </authorList>
    </citation>
    <scope>NUCLEOTIDE SEQUENCE [LARGE SCALE GENOMIC DNA]</scope>
    <source>
        <strain evidence="1 2">KCTC3840</strain>
    </source>
</reference>
<dbReference type="EMBL" id="JAUBDH010000012">
    <property type="protein sequence ID" value="MDW0111282.1"/>
    <property type="molecule type" value="Genomic_DNA"/>
</dbReference>
<dbReference type="Proteomes" id="UP001280629">
    <property type="component" value="Unassembled WGS sequence"/>
</dbReference>
<accession>A0ABU4G2T6</accession>
<name>A0ABU4G2T6_9BACL</name>
<proteinExistence type="predicted"/>
<evidence type="ECO:0000313" key="2">
    <source>
        <dbReference type="Proteomes" id="UP001280629"/>
    </source>
</evidence>